<keyword evidence="3" id="KW-0804">Transcription</keyword>
<dbReference type="InterPro" id="IPR051127">
    <property type="entry name" value="Fungal_SecMet_Regulators"/>
</dbReference>
<dbReference type="SMART" id="SM00906">
    <property type="entry name" value="Fungal_trans"/>
    <property type="match status" value="1"/>
</dbReference>
<dbReference type="GO" id="GO:0000435">
    <property type="term" value="P:positive regulation of transcription from RNA polymerase II promoter by galactose"/>
    <property type="evidence" value="ECO:0007669"/>
    <property type="project" value="TreeGrafter"/>
</dbReference>
<dbReference type="SMART" id="SM00066">
    <property type="entry name" value="GAL4"/>
    <property type="match status" value="1"/>
</dbReference>
<dbReference type="GO" id="GO:0005634">
    <property type="term" value="C:nucleus"/>
    <property type="evidence" value="ECO:0007669"/>
    <property type="project" value="TreeGrafter"/>
</dbReference>
<dbReference type="CDD" id="cd00067">
    <property type="entry name" value="GAL4"/>
    <property type="match status" value="1"/>
</dbReference>
<comment type="caution">
    <text evidence="7">The sequence shown here is derived from an EMBL/GenBank/DDBJ whole genome shotgun (WGS) entry which is preliminary data.</text>
</comment>
<evidence type="ECO:0000259" key="6">
    <source>
        <dbReference type="PROSITE" id="PS50048"/>
    </source>
</evidence>
<evidence type="ECO:0000313" key="8">
    <source>
        <dbReference type="Proteomes" id="UP000736672"/>
    </source>
</evidence>
<feature type="domain" description="Zn(2)-C6 fungal-type" evidence="6">
    <location>
        <begin position="11"/>
        <end position="42"/>
    </location>
</feature>
<dbReference type="PANTHER" id="PTHR47424">
    <property type="entry name" value="REGULATORY PROTEIN GAL4"/>
    <property type="match status" value="1"/>
</dbReference>
<dbReference type="GO" id="GO:0000978">
    <property type="term" value="F:RNA polymerase II cis-regulatory region sequence-specific DNA binding"/>
    <property type="evidence" value="ECO:0007669"/>
    <property type="project" value="TreeGrafter"/>
</dbReference>
<dbReference type="InterPro" id="IPR007219">
    <property type="entry name" value="XnlR_reg_dom"/>
</dbReference>
<dbReference type="InterPro" id="IPR001138">
    <property type="entry name" value="Zn2Cys6_DnaBD"/>
</dbReference>
<dbReference type="PROSITE" id="PS50048">
    <property type="entry name" value="ZN2_CY6_FUNGAL_2"/>
    <property type="match status" value="1"/>
</dbReference>
<evidence type="ECO:0000256" key="5">
    <source>
        <dbReference type="SAM" id="MobiDB-lite"/>
    </source>
</evidence>
<dbReference type="CDD" id="cd12148">
    <property type="entry name" value="fungal_TF_MHR"/>
    <property type="match status" value="1"/>
</dbReference>
<feature type="compositionally biased region" description="Polar residues" evidence="5">
    <location>
        <begin position="104"/>
        <end position="123"/>
    </location>
</feature>
<dbReference type="Pfam" id="PF04082">
    <property type="entry name" value="Fungal_trans"/>
    <property type="match status" value="1"/>
</dbReference>
<reference evidence="7" key="1">
    <citation type="journal article" date="2021" name="Nat. Commun.">
        <title>Genetic determinants of endophytism in the Arabidopsis root mycobiome.</title>
        <authorList>
            <person name="Mesny F."/>
            <person name="Miyauchi S."/>
            <person name="Thiergart T."/>
            <person name="Pickel B."/>
            <person name="Atanasova L."/>
            <person name="Karlsson M."/>
            <person name="Huettel B."/>
            <person name="Barry K.W."/>
            <person name="Haridas S."/>
            <person name="Chen C."/>
            <person name="Bauer D."/>
            <person name="Andreopoulos W."/>
            <person name="Pangilinan J."/>
            <person name="LaButti K."/>
            <person name="Riley R."/>
            <person name="Lipzen A."/>
            <person name="Clum A."/>
            <person name="Drula E."/>
            <person name="Henrissat B."/>
            <person name="Kohler A."/>
            <person name="Grigoriev I.V."/>
            <person name="Martin F.M."/>
            <person name="Hacquard S."/>
        </authorList>
    </citation>
    <scope>NUCLEOTIDE SEQUENCE</scope>
    <source>
        <strain evidence="7">FSSC 5 MPI-SDFR-AT-0091</strain>
    </source>
</reference>
<dbReference type="AlphaFoldDB" id="A0A9P9G288"/>
<feature type="compositionally biased region" description="Polar residues" evidence="5">
    <location>
        <begin position="62"/>
        <end position="74"/>
    </location>
</feature>
<dbReference type="PANTHER" id="PTHR47424:SF15">
    <property type="entry name" value="ZN(II)2CYS6 TRANSCRIPTION FACTOR (EUROFUNG)"/>
    <property type="match status" value="1"/>
</dbReference>
<keyword evidence="4" id="KW-0539">Nucleus</keyword>
<keyword evidence="2" id="KW-0805">Transcription regulation</keyword>
<evidence type="ECO:0000256" key="1">
    <source>
        <dbReference type="ARBA" id="ARBA00022723"/>
    </source>
</evidence>
<proteinExistence type="predicted"/>
<protein>
    <submittedName>
        <fullName evidence="7">Fungal-specific transcription factor domain-containing protein</fullName>
    </submittedName>
</protein>
<keyword evidence="1" id="KW-0479">Metal-binding</keyword>
<dbReference type="Proteomes" id="UP000736672">
    <property type="component" value="Unassembled WGS sequence"/>
</dbReference>
<keyword evidence="8" id="KW-1185">Reference proteome</keyword>
<dbReference type="GO" id="GO:0008270">
    <property type="term" value="F:zinc ion binding"/>
    <property type="evidence" value="ECO:0007669"/>
    <property type="project" value="InterPro"/>
</dbReference>
<evidence type="ECO:0000256" key="4">
    <source>
        <dbReference type="ARBA" id="ARBA00023242"/>
    </source>
</evidence>
<dbReference type="InterPro" id="IPR036864">
    <property type="entry name" value="Zn2-C6_fun-type_DNA-bd_sf"/>
</dbReference>
<evidence type="ECO:0000256" key="3">
    <source>
        <dbReference type="ARBA" id="ARBA00023163"/>
    </source>
</evidence>
<feature type="compositionally biased region" description="Polar residues" evidence="5">
    <location>
        <begin position="610"/>
        <end position="620"/>
    </location>
</feature>
<evidence type="ECO:0000256" key="2">
    <source>
        <dbReference type="ARBA" id="ARBA00023015"/>
    </source>
</evidence>
<feature type="region of interest" description="Disordered" evidence="5">
    <location>
        <begin position="610"/>
        <end position="630"/>
    </location>
</feature>
<dbReference type="Gene3D" id="4.10.240.10">
    <property type="entry name" value="Zn(2)-C6 fungal-type DNA-binding domain"/>
    <property type="match status" value="1"/>
</dbReference>
<accession>A0A9P9G288</accession>
<gene>
    <name evidence="7" type="ORF">B0J15DRAFT_599638</name>
</gene>
<dbReference type="OrthoDB" id="2123952at2759"/>
<organism evidence="7 8">
    <name type="scientific">Fusarium solani</name>
    <name type="common">Filamentous fungus</name>
    <dbReference type="NCBI Taxonomy" id="169388"/>
    <lineage>
        <taxon>Eukaryota</taxon>
        <taxon>Fungi</taxon>
        <taxon>Dikarya</taxon>
        <taxon>Ascomycota</taxon>
        <taxon>Pezizomycotina</taxon>
        <taxon>Sordariomycetes</taxon>
        <taxon>Hypocreomycetidae</taxon>
        <taxon>Hypocreales</taxon>
        <taxon>Nectriaceae</taxon>
        <taxon>Fusarium</taxon>
        <taxon>Fusarium solani species complex</taxon>
    </lineage>
</organism>
<sequence length="734" mass="81256">MNRAAGRICRACEPCRRRKIRCNGERPCQHAYCQAHVSECRYRAKARIRGSLKAVISHSTGANNLTQSDASSRPETIDLPADVGLAGGPELEPRAPKPRPGVKSSASPEHNVHSSVTATHTAPTATDSSQLFYGASSNFAFLHQVHRGILQNAPSQDHPRNREVQEGGPSLDMFMQRTLFFGTPSRIDADVTRPYGSLQDIPQALARVFLDHFKDACLFRLPFLTALELESLFHDLYRDDNGHDNGTLLPQTKAVFLAVLALGALCTPDTNAAEMLITQAKYHVVMYDDAVTLQMLQFSLLMSVYQLDMGRPNSAYLHLGVACRKAFALGLHKETASTIDSEEILGGQRATIWSLYCHETLTSLVLGRTSALKMSDISCPLPKERPGLVRFCRLSIIIEEAVDTIYNRRSESLLQLYEKAEGVHAQLLHYAEKFGIASSSTGHSLKKLDCLGSLMLHNWYYLAVMLVFRPFLVADFALRSAGNVTHEERMWLRHACRCAVDAAQDSIAFTSSMFRKPDLLSTTVRLHGFFFDACCTVLLYDILSHPSKYTFNLEYIQTALQCLNAMVHDEPMTTAASSIEKALKAVEMSIEQRHNTYHVPHPPQALLATPASSCSPSTQPEGRPLQRADTAHSAPIIGTRWFPMGKDEMILFSDRSSSHHQPGSDQDLRLHEFPTAVSGAGEEEGAAPPLDLFSNFNLDVFTTDLLNFFPVGVTTPEGGVTPMASEERSDLWHE</sequence>
<dbReference type="EMBL" id="JAGTJS010000034">
    <property type="protein sequence ID" value="KAH7230843.1"/>
    <property type="molecule type" value="Genomic_DNA"/>
</dbReference>
<feature type="region of interest" description="Disordered" evidence="5">
    <location>
        <begin position="62"/>
        <end position="123"/>
    </location>
</feature>
<dbReference type="GO" id="GO:0000981">
    <property type="term" value="F:DNA-binding transcription factor activity, RNA polymerase II-specific"/>
    <property type="evidence" value="ECO:0007669"/>
    <property type="project" value="InterPro"/>
</dbReference>
<dbReference type="Pfam" id="PF00172">
    <property type="entry name" value="Zn_clus"/>
    <property type="match status" value="1"/>
</dbReference>
<evidence type="ECO:0000313" key="7">
    <source>
        <dbReference type="EMBL" id="KAH7230843.1"/>
    </source>
</evidence>
<dbReference type="GO" id="GO:0006351">
    <property type="term" value="P:DNA-templated transcription"/>
    <property type="evidence" value="ECO:0007669"/>
    <property type="project" value="InterPro"/>
</dbReference>
<dbReference type="SUPFAM" id="SSF57701">
    <property type="entry name" value="Zn2/Cys6 DNA-binding domain"/>
    <property type="match status" value="1"/>
</dbReference>
<name>A0A9P9G288_FUSSL</name>